<accession>A0A2H0XB05</accession>
<dbReference type="AlphaFoldDB" id="A0A2H0XB05"/>
<dbReference type="Pfam" id="PF07486">
    <property type="entry name" value="Hydrolase_2"/>
    <property type="match status" value="1"/>
</dbReference>
<evidence type="ECO:0000313" key="3">
    <source>
        <dbReference type="Proteomes" id="UP000231252"/>
    </source>
</evidence>
<reference evidence="3" key="1">
    <citation type="submission" date="2017-09" db="EMBL/GenBank/DDBJ databases">
        <title>Depth-based differentiation of microbial function through sediment-hosted aquifers and enrichment of novel symbionts in the deep terrestrial subsurface.</title>
        <authorList>
            <person name="Probst A.J."/>
            <person name="Ladd B."/>
            <person name="Jarett J.K."/>
            <person name="Geller-Mcgrath D.E."/>
            <person name="Sieber C.M.K."/>
            <person name="Emerson J.B."/>
            <person name="Anantharaman K."/>
            <person name="Thomas B.C."/>
            <person name="Malmstrom R."/>
            <person name="Stieglmeier M."/>
            <person name="Klingl A."/>
            <person name="Woyke T."/>
            <person name="Ryan C.M."/>
            <person name="Banfield J.F."/>
        </authorList>
    </citation>
    <scope>NUCLEOTIDE SEQUENCE [LARGE SCALE GENOMIC DNA]</scope>
</reference>
<dbReference type="EMBL" id="PEYU01000080">
    <property type="protein sequence ID" value="PIS22120.1"/>
    <property type="molecule type" value="Genomic_DNA"/>
</dbReference>
<protein>
    <recommendedName>
        <fullName evidence="1">Cell wall hydrolase SleB domain-containing protein</fullName>
    </recommendedName>
</protein>
<sequence>MGVLIYNEFVPKDLPEKLTEEVQVSFLIPDSGLYSVSITARCRGKNDLRVEIDGRLFRETPPEKDVQKYNIPPAWNGSKLKGLRQTNIFLIRLSKGEHTIAFYPQGQVTIEDWTYRQIEDSSNMTFDLGQQAEDGDGRPWFTFVLADLPLVTFVAEISVSWRLFDGDDVKLIIDNEVEYNSRSLFWRNWLWHAVPQQIFYGAKNERKTVTKNLPSALHYIELWADKTPTLHRINLNLGDIKQEVGSEQTESQVSPTVNNPKWTGNFSDDPDQVILARALFGEARKTLVPDEARVAIGWVIKNRVLSERWPNTYWEVITTPSQFSSFNTDDPNYPYVEDPLRASNEINKNAWKHAYEIAGMIINNEIPDSTGGANHYYDDSISTPNWAKNHKPTLVVTYINEYEAKATIFFYKL</sequence>
<dbReference type="InterPro" id="IPR042047">
    <property type="entry name" value="SleB_dom1"/>
</dbReference>
<name>A0A2H0XB05_UNCKA</name>
<dbReference type="Gene3D" id="1.10.10.2520">
    <property type="entry name" value="Cell wall hydrolase SleB, domain 1"/>
    <property type="match status" value="1"/>
</dbReference>
<evidence type="ECO:0000259" key="1">
    <source>
        <dbReference type="Pfam" id="PF07486"/>
    </source>
</evidence>
<evidence type="ECO:0000313" key="2">
    <source>
        <dbReference type="EMBL" id="PIS22120.1"/>
    </source>
</evidence>
<dbReference type="InterPro" id="IPR011105">
    <property type="entry name" value="Cell_wall_hydrolase_SleB"/>
</dbReference>
<proteinExistence type="predicted"/>
<gene>
    <name evidence="2" type="ORF">COT50_03660</name>
</gene>
<comment type="caution">
    <text evidence="2">The sequence shown here is derived from an EMBL/GenBank/DDBJ whole genome shotgun (WGS) entry which is preliminary data.</text>
</comment>
<dbReference type="Proteomes" id="UP000231252">
    <property type="component" value="Unassembled WGS sequence"/>
</dbReference>
<organism evidence="2 3">
    <name type="scientific">candidate division WWE3 bacterium CG08_land_8_20_14_0_20_41_10</name>
    <dbReference type="NCBI Taxonomy" id="1975085"/>
    <lineage>
        <taxon>Bacteria</taxon>
        <taxon>Katanobacteria</taxon>
    </lineage>
</organism>
<feature type="domain" description="Cell wall hydrolase SleB" evidence="1">
    <location>
        <begin position="289"/>
        <end position="397"/>
    </location>
</feature>
<dbReference type="GO" id="GO:0016787">
    <property type="term" value="F:hydrolase activity"/>
    <property type="evidence" value="ECO:0007669"/>
    <property type="project" value="InterPro"/>
</dbReference>